<evidence type="ECO:0000259" key="2">
    <source>
        <dbReference type="Pfam" id="PF07179"/>
    </source>
</evidence>
<feature type="domain" description="SseB protein N-terminal" evidence="2">
    <location>
        <begin position="138"/>
        <end position="302"/>
    </location>
</feature>
<evidence type="ECO:0000313" key="4">
    <source>
        <dbReference type="Proteomes" id="UP000642748"/>
    </source>
</evidence>
<comment type="caution">
    <text evidence="3">The sequence shown here is derived from an EMBL/GenBank/DDBJ whole genome shotgun (WGS) entry which is preliminary data.</text>
</comment>
<organism evidence="3 4">
    <name type="scientific">Rugosimonospora africana</name>
    <dbReference type="NCBI Taxonomy" id="556532"/>
    <lineage>
        <taxon>Bacteria</taxon>
        <taxon>Bacillati</taxon>
        <taxon>Actinomycetota</taxon>
        <taxon>Actinomycetes</taxon>
        <taxon>Micromonosporales</taxon>
        <taxon>Micromonosporaceae</taxon>
        <taxon>Rugosimonospora</taxon>
    </lineage>
</organism>
<evidence type="ECO:0000313" key="3">
    <source>
        <dbReference type="EMBL" id="GIH14068.1"/>
    </source>
</evidence>
<reference evidence="3" key="1">
    <citation type="submission" date="2021-01" db="EMBL/GenBank/DDBJ databases">
        <title>Whole genome shotgun sequence of Rugosimonospora africana NBRC 104875.</title>
        <authorList>
            <person name="Komaki H."/>
            <person name="Tamura T."/>
        </authorList>
    </citation>
    <scope>NUCLEOTIDE SEQUENCE</scope>
    <source>
        <strain evidence="3">NBRC 104875</strain>
    </source>
</reference>
<dbReference type="Proteomes" id="UP000642748">
    <property type="component" value="Unassembled WGS sequence"/>
</dbReference>
<feature type="region of interest" description="Disordered" evidence="1">
    <location>
        <begin position="173"/>
        <end position="207"/>
    </location>
</feature>
<sequence>MDVNPSSVLRADWQPATEAETAMAAAALDRDQTAYLRALGGTALVLPVTGAAAAGREPANWATSVARGTTYVLAFTSIAALPPGPPMVVRRSPVFDVVRAITELGCGLAVDPGLPIQAFFTPEAVADLREWEPECQPLDAALRAAVAADDRDAYLGALLGARLVLPLPTEADAELEAEPEPESEWTGSAGAGSWTAAGSGPGDQPPADYWTAVRSDRPFVEASAVSRDVTDPEFPWWRTERLDGEPVILAFTSAARMEAELGEREWVEPTFIETVAAWPDWRAGLRLNPGTDAGMELPGDALNRMYDAFVETMRERNPGLRDEDGDRRG</sequence>
<dbReference type="AlphaFoldDB" id="A0A8J3VQ76"/>
<accession>A0A8J3VQ76</accession>
<keyword evidence="4" id="KW-1185">Reference proteome</keyword>
<dbReference type="RefSeq" id="WP_203917738.1">
    <property type="nucleotide sequence ID" value="NZ_BONZ01000021.1"/>
</dbReference>
<feature type="compositionally biased region" description="Low complexity" evidence="1">
    <location>
        <begin position="184"/>
        <end position="198"/>
    </location>
</feature>
<proteinExistence type="predicted"/>
<gene>
    <name evidence="3" type="ORF">Raf01_22400</name>
</gene>
<dbReference type="InterPro" id="IPR009839">
    <property type="entry name" value="SseB_N"/>
</dbReference>
<feature type="domain" description="SseB protein N-terminal" evidence="2">
    <location>
        <begin position="21"/>
        <end position="126"/>
    </location>
</feature>
<evidence type="ECO:0000256" key="1">
    <source>
        <dbReference type="SAM" id="MobiDB-lite"/>
    </source>
</evidence>
<protein>
    <recommendedName>
        <fullName evidence="2">SseB protein N-terminal domain-containing protein</fullName>
    </recommendedName>
</protein>
<name>A0A8J3VQ76_9ACTN</name>
<dbReference type="EMBL" id="BONZ01000021">
    <property type="protein sequence ID" value="GIH14068.1"/>
    <property type="molecule type" value="Genomic_DNA"/>
</dbReference>
<feature type="compositionally biased region" description="Acidic residues" evidence="1">
    <location>
        <begin position="173"/>
        <end position="183"/>
    </location>
</feature>
<dbReference type="Pfam" id="PF07179">
    <property type="entry name" value="SseB"/>
    <property type="match status" value="2"/>
</dbReference>